<organism evidence="3">
    <name type="scientific">Anopheles coluzzii</name>
    <name type="common">African malaria mosquito</name>
    <dbReference type="NCBI Taxonomy" id="1518534"/>
    <lineage>
        <taxon>Eukaryota</taxon>
        <taxon>Metazoa</taxon>
        <taxon>Ecdysozoa</taxon>
        <taxon>Arthropoda</taxon>
        <taxon>Hexapoda</taxon>
        <taxon>Insecta</taxon>
        <taxon>Pterygota</taxon>
        <taxon>Neoptera</taxon>
        <taxon>Endopterygota</taxon>
        <taxon>Diptera</taxon>
        <taxon>Nematocera</taxon>
        <taxon>Culicoidea</taxon>
        <taxon>Culicidae</taxon>
        <taxon>Anophelinae</taxon>
        <taxon>Anopheles</taxon>
    </lineage>
</organism>
<feature type="region of interest" description="Disordered" evidence="1">
    <location>
        <begin position="29"/>
        <end position="51"/>
    </location>
</feature>
<evidence type="ECO:0000313" key="3">
    <source>
        <dbReference type="EnsemblMetazoa" id="ACOM025303-PA.1"/>
    </source>
</evidence>
<name>A0A8W7P5J6_ANOCL</name>
<dbReference type="AlphaFoldDB" id="A0A8W7P5J6"/>
<keyword evidence="2" id="KW-1133">Transmembrane helix</keyword>
<keyword evidence="2" id="KW-0812">Transmembrane</keyword>
<protein>
    <submittedName>
        <fullName evidence="3">Uncharacterized protein</fullName>
    </submittedName>
</protein>
<feature type="compositionally biased region" description="Low complexity" evidence="1">
    <location>
        <begin position="30"/>
        <end position="51"/>
    </location>
</feature>
<evidence type="ECO:0000256" key="2">
    <source>
        <dbReference type="SAM" id="Phobius"/>
    </source>
</evidence>
<proteinExistence type="predicted"/>
<accession>A0A8W7P5J6</accession>
<dbReference type="Proteomes" id="UP000075882">
    <property type="component" value="Unassembled WGS sequence"/>
</dbReference>
<sequence length="427" mass="43781">MAIQGDPAAVACRLVQSLRCDRYRWRPTAEEGNASGSGANGGNEQQGSKSVATASGAATVVSSNAPTMVTASGATLLSGLEKSGVTISAEASRALQTHALQIAHSQIVTTSQSPATVTVATSQPQQQQQQQQHSNIILVRGSRSENGQIILQNTHELLSLLSDEDKPIFLQHQRLTTTSGAIKSGTLEGLSGVGGAGGTILLQSDALKKGTTLEVGSSSATGSTTGPIFLQQRLSKNGTEGPILLRTLKRLDKSQSILVIRNATTAGTVATAGSTVVAASAAASGGISVSTAGGATLAKVKPVSTPTTTVVTVTAAPVGSASVGGGAIARRVQEEADEKKEPTVVAKVVHKTNNMPLGAEPYRPNETKPCRKSRFPDCPFYSALSSRGLARGGKKKAKPMDTINTTISAIIFIIVGVIIDTISALAR</sequence>
<dbReference type="VEuPathDB" id="VectorBase:ACON2_042831"/>
<dbReference type="EnsemblMetazoa" id="ACOM025303-RA">
    <property type="protein sequence ID" value="ACOM025303-PA.1"/>
    <property type="gene ID" value="ACOM025303"/>
</dbReference>
<evidence type="ECO:0000256" key="1">
    <source>
        <dbReference type="SAM" id="MobiDB-lite"/>
    </source>
</evidence>
<reference evidence="3" key="1">
    <citation type="submission" date="2022-08" db="UniProtKB">
        <authorList>
            <consortium name="EnsemblMetazoa"/>
        </authorList>
    </citation>
    <scope>IDENTIFICATION</scope>
</reference>
<feature type="transmembrane region" description="Helical" evidence="2">
    <location>
        <begin position="407"/>
        <end position="426"/>
    </location>
</feature>
<keyword evidence="2" id="KW-0472">Membrane</keyword>